<keyword evidence="3" id="KW-1185">Reference proteome</keyword>
<evidence type="ECO:0000313" key="2">
    <source>
        <dbReference type="EMBL" id="KHG00187.1"/>
    </source>
</evidence>
<dbReference type="AlphaFoldDB" id="A0A0B0MII3"/>
<feature type="compositionally biased region" description="Polar residues" evidence="1">
    <location>
        <begin position="7"/>
        <end position="20"/>
    </location>
</feature>
<dbReference type="Proteomes" id="UP000032142">
    <property type="component" value="Unassembled WGS sequence"/>
</dbReference>
<comment type="caution">
    <text evidence="2">The sequence shown here is derived from an EMBL/GenBank/DDBJ whole genome shotgun (WGS) entry which is preliminary data.</text>
</comment>
<reference evidence="3" key="1">
    <citation type="submission" date="2014-09" db="EMBL/GenBank/DDBJ databases">
        <authorList>
            <person name="Mudge J."/>
            <person name="Ramaraj T."/>
            <person name="Lindquist I.E."/>
            <person name="Bharti A.K."/>
            <person name="Sundararajan A."/>
            <person name="Cameron C.T."/>
            <person name="Woodward J.E."/>
            <person name="May G.D."/>
            <person name="Brubaker C."/>
            <person name="Broadhvest J."/>
            <person name="Wilkins T.A."/>
        </authorList>
    </citation>
    <scope>NUCLEOTIDE SEQUENCE</scope>
    <source>
        <strain evidence="3">cv. AKA8401</strain>
    </source>
</reference>
<protein>
    <submittedName>
        <fullName evidence="2">Uncharacterized protein</fullName>
    </submittedName>
</protein>
<evidence type="ECO:0000313" key="3">
    <source>
        <dbReference type="Proteomes" id="UP000032142"/>
    </source>
</evidence>
<dbReference type="EMBL" id="JRRC01117051">
    <property type="protein sequence ID" value="KHG00187.1"/>
    <property type="molecule type" value="Genomic_DNA"/>
</dbReference>
<organism evidence="2 3">
    <name type="scientific">Gossypium arboreum</name>
    <name type="common">Tree cotton</name>
    <name type="synonym">Gossypium nanking</name>
    <dbReference type="NCBI Taxonomy" id="29729"/>
    <lineage>
        <taxon>Eukaryota</taxon>
        <taxon>Viridiplantae</taxon>
        <taxon>Streptophyta</taxon>
        <taxon>Embryophyta</taxon>
        <taxon>Tracheophyta</taxon>
        <taxon>Spermatophyta</taxon>
        <taxon>Magnoliopsida</taxon>
        <taxon>eudicotyledons</taxon>
        <taxon>Gunneridae</taxon>
        <taxon>Pentapetalae</taxon>
        <taxon>rosids</taxon>
        <taxon>malvids</taxon>
        <taxon>Malvales</taxon>
        <taxon>Malvaceae</taxon>
        <taxon>Malvoideae</taxon>
        <taxon>Gossypium</taxon>
    </lineage>
</organism>
<gene>
    <name evidence="2" type="ORF">F383_20414</name>
</gene>
<feature type="region of interest" description="Disordered" evidence="1">
    <location>
        <begin position="1"/>
        <end position="20"/>
    </location>
</feature>
<sequence>MNRSPREQLQNPFQFPIKSS</sequence>
<accession>A0A0B0MII3</accession>
<proteinExistence type="predicted"/>
<evidence type="ECO:0000256" key="1">
    <source>
        <dbReference type="SAM" id="MobiDB-lite"/>
    </source>
</evidence>
<name>A0A0B0MII3_GOSAR</name>